<dbReference type="EC" id="1.-.-.-" evidence="2"/>
<dbReference type="InterPro" id="IPR010061">
    <property type="entry name" value="MeMal-semiAld_DH"/>
</dbReference>
<protein>
    <submittedName>
        <fullName evidence="2">Aldehyde dehydrogenase family</fullName>
        <ecNumber evidence="2">1.-.-.-</ecNumber>
        <ecNumber evidence="2">1.2.1.-</ecNumber>
    </submittedName>
</protein>
<dbReference type="GO" id="GO:0004491">
    <property type="term" value="F:methylmalonate-semialdehyde dehydrogenase (acylating, NAD) activity"/>
    <property type="evidence" value="ECO:0007669"/>
    <property type="project" value="InterPro"/>
</dbReference>
<accession>A0A8S0Y2H5</accession>
<dbReference type="SUPFAM" id="SSF53720">
    <property type="entry name" value="ALDH-like"/>
    <property type="match status" value="1"/>
</dbReference>
<dbReference type="Proteomes" id="UP000836597">
    <property type="component" value="Chromosome"/>
</dbReference>
<dbReference type="InterPro" id="IPR016161">
    <property type="entry name" value="Ald_DH/histidinol_DH"/>
</dbReference>
<sequence>MPGIHTDVFRSQGVGQGTVCKPTFSGQSNYPKGFFLGPTILEDVNVDMSMAKVEAFGPVAALIKGDSLEQAIEWINTKTNLGHSACIFTSNGKDARRFKREVNVGNIGINVGVPQPYSFFPLGSRRESFVGTAKSRLASMRLFMDEKTVCERWI</sequence>
<reference evidence="2" key="1">
    <citation type="submission" date="2020-01" db="EMBL/GenBank/DDBJ databases">
        <authorList>
            <person name="Hornung B."/>
        </authorList>
    </citation>
    <scope>NUCLEOTIDE SEQUENCE</scope>
    <source>
        <strain evidence="2">PacBioINE</strain>
    </source>
</reference>
<name>A0A8S0Y2H5_9FIRM</name>
<organism evidence="2">
    <name type="scientific">Acididesulfobacillus acetoxydans</name>
    <dbReference type="NCBI Taxonomy" id="1561005"/>
    <lineage>
        <taxon>Bacteria</taxon>
        <taxon>Bacillati</taxon>
        <taxon>Bacillota</taxon>
        <taxon>Clostridia</taxon>
        <taxon>Eubacteriales</taxon>
        <taxon>Peptococcaceae</taxon>
        <taxon>Acididesulfobacillus</taxon>
    </lineage>
</organism>
<dbReference type="EMBL" id="LR746496">
    <property type="protein sequence ID" value="CAA7600815.1"/>
    <property type="molecule type" value="Genomic_DNA"/>
</dbReference>
<keyword evidence="2" id="KW-0560">Oxidoreductase</keyword>
<dbReference type="PANTHER" id="PTHR43866:SF4">
    <property type="entry name" value="MALONATE-SEMIALDEHYDE DEHYDROGENASE"/>
    <property type="match status" value="1"/>
</dbReference>
<evidence type="ECO:0000259" key="1">
    <source>
        <dbReference type="Pfam" id="PF00171"/>
    </source>
</evidence>
<dbReference type="Gene3D" id="3.40.309.10">
    <property type="entry name" value="Aldehyde Dehydrogenase, Chain A, domain 2"/>
    <property type="match status" value="1"/>
</dbReference>
<dbReference type="PANTHER" id="PTHR43866">
    <property type="entry name" value="MALONATE-SEMIALDEHYDE DEHYDROGENASE"/>
    <property type="match status" value="1"/>
</dbReference>
<dbReference type="GO" id="GO:0006574">
    <property type="term" value="P:L-valine catabolic process"/>
    <property type="evidence" value="ECO:0007669"/>
    <property type="project" value="TreeGrafter"/>
</dbReference>
<dbReference type="RefSeq" id="WP_240984424.1">
    <property type="nucleotide sequence ID" value="NZ_LR746496.1"/>
</dbReference>
<dbReference type="InterPro" id="IPR015590">
    <property type="entry name" value="Aldehyde_DH_dom"/>
</dbReference>
<feature type="domain" description="Aldehyde dehydrogenase" evidence="1">
    <location>
        <begin position="25"/>
        <end position="149"/>
    </location>
</feature>
<dbReference type="Pfam" id="PF00171">
    <property type="entry name" value="Aldedh"/>
    <property type="match status" value="1"/>
</dbReference>
<proteinExistence type="predicted"/>
<gene>
    <name evidence="2" type="ORF">DEACI_1468</name>
</gene>
<dbReference type="InterPro" id="IPR016163">
    <property type="entry name" value="Ald_DH_C"/>
</dbReference>
<dbReference type="EC" id="1.2.1.-" evidence="2"/>
<dbReference type="KEGG" id="aacx:DEACI_1468"/>
<evidence type="ECO:0000313" key="2">
    <source>
        <dbReference type="EMBL" id="CAA7600815.1"/>
    </source>
</evidence>
<dbReference type="GO" id="GO:0006210">
    <property type="term" value="P:thymine catabolic process"/>
    <property type="evidence" value="ECO:0007669"/>
    <property type="project" value="TreeGrafter"/>
</dbReference>
<dbReference type="AlphaFoldDB" id="A0A8S0Y2H5"/>